<name>A0A433HC11_9BACI</name>
<dbReference type="RefSeq" id="WP_126866882.1">
    <property type="nucleotide sequence ID" value="NZ_JAUSTX010000027.1"/>
</dbReference>
<dbReference type="AlphaFoldDB" id="A0A433HC11"/>
<dbReference type="InterPro" id="IPR027797">
    <property type="entry name" value="PT-TG_dom"/>
</dbReference>
<comment type="subcellular location">
    <subcellularLocation>
        <location evidence="1">Secreted</location>
    </subcellularLocation>
</comment>
<dbReference type="PANTHER" id="PTHR34976">
    <property type="entry name" value="RIBONUCLEASE YQCG-RELATED"/>
    <property type="match status" value="1"/>
</dbReference>
<gene>
    <name evidence="4" type="ORF">ELQ35_19650</name>
</gene>
<keyword evidence="5" id="KW-1185">Reference proteome</keyword>
<accession>A0A433HC11</accession>
<dbReference type="InterPro" id="IPR051768">
    <property type="entry name" value="Bact_secretion_toxin"/>
</dbReference>
<evidence type="ECO:0000256" key="1">
    <source>
        <dbReference type="ARBA" id="ARBA00004613"/>
    </source>
</evidence>
<protein>
    <recommendedName>
        <fullName evidence="3">Pre-toxin TG domain-containing protein</fullName>
    </recommendedName>
</protein>
<dbReference type="Proteomes" id="UP000267430">
    <property type="component" value="Unassembled WGS sequence"/>
</dbReference>
<reference evidence="4 5" key="1">
    <citation type="submission" date="2018-12" db="EMBL/GenBank/DDBJ databases">
        <title>Bacillus chawlae sp. nov., Bacillus glennii sp. nov., and Bacillus saganii sp. nov. Isolated from the Vehicle Assembly Building at Kennedy Space Center where the Viking Spacecraft were Assembled.</title>
        <authorList>
            <person name="Seuylemezian A."/>
            <person name="Vaishampayan P."/>
        </authorList>
    </citation>
    <scope>NUCLEOTIDE SEQUENCE [LARGE SCALE GENOMIC DNA]</scope>
    <source>
        <strain evidence="4 5">L5</strain>
    </source>
</reference>
<dbReference type="PANTHER" id="PTHR34976:SF2">
    <property type="entry name" value="TYPE VII SECRETION SYSTEM PROTEIN ESSD"/>
    <property type="match status" value="1"/>
</dbReference>
<dbReference type="Pfam" id="PF14449">
    <property type="entry name" value="PT-TG"/>
    <property type="match status" value="1"/>
</dbReference>
<feature type="domain" description="Pre-toxin TG" evidence="3">
    <location>
        <begin position="2"/>
        <end position="39"/>
    </location>
</feature>
<organism evidence="4 5">
    <name type="scientific">Peribacillus cavernae</name>
    <dbReference type="NCBI Taxonomy" id="1674310"/>
    <lineage>
        <taxon>Bacteria</taxon>
        <taxon>Bacillati</taxon>
        <taxon>Bacillota</taxon>
        <taxon>Bacilli</taxon>
        <taxon>Bacillales</taxon>
        <taxon>Bacillaceae</taxon>
        <taxon>Peribacillus</taxon>
    </lineage>
</organism>
<dbReference type="EMBL" id="RYZZ01000038">
    <property type="protein sequence ID" value="RUQ25808.1"/>
    <property type="molecule type" value="Genomic_DNA"/>
</dbReference>
<dbReference type="GO" id="GO:0005576">
    <property type="term" value="C:extracellular region"/>
    <property type="evidence" value="ECO:0007669"/>
    <property type="project" value="UniProtKB-SubCell"/>
</dbReference>
<sequence>MDPVTGRKLSNAERVTAGALAATGFIPVVGLAGRAFKGGSAFYKTAKGMNAANHALDTYKTAKFFKILEQTEAGVYGLISANGLFEASTGKDMFGNQLTEEQQKQSLYQALGILGVAGAARYMDRKTSNGLKLPYSNGYAKAKVEEAQEILKDLGKKVGKVEVPVGVRVHEAAGYDINA</sequence>
<evidence type="ECO:0000313" key="4">
    <source>
        <dbReference type="EMBL" id="RUQ25808.1"/>
    </source>
</evidence>
<evidence type="ECO:0000259" key="3">
    <source>
        <dbReference type="Pfam" id="PF14449"/>
    </source>
</evidence>
<keyword evidence="2" id="KW-0964">Secreted</keyword>
<evidence type="ECO:0000313" key="5">
    <source>
        <dbReference type="Proteomes" id="UP000267430"/>
    </source>
</evidence>
<comment type="caution">
    <text evidence="4">The sequence shown here is derived from an EMBL/GenBank/DDBJ whole genome shotgun (WGS) entry which is preliminary data.</text>
</comment>
<evidence type="ECO:0000256" key="2">
    <source>
        <dbReference type="ARBA" id="ARBA00022525"/>
    </source>
</evidence>
<dbReference type="OrthoDB" id="6636741at2"/>
<proteinExistence type="predicted"/>